<sequence length="463" mass="49862">MKKFFGFLGMALLGGAITLGGYKMLFDQEVIVNRTISQPIQTVTASYNPALDRASTIANSIDFTTAAENSVHAVVHVKNTAIRTQTNPWAELFYGSGSGTRRYEQVGTGSGVIISADGYIVTNNHVIDGATDLEITLNNKKKYKAELIGTDAENDIALLKIDADMDLPYIPFANSDNIKIGEWVLAVGNPYNLTSTVTAGIVSAKGRDLEGNRNIESFIQTDAAVNRGNSGGALVNTRGELVGINTAISSRTGSFIGYSFAVPSNIAKKIIDDILEYGAVQEAILGINIDPETSDIDGVKIASTTDGGGAQSAGLKSGDIITKVNNVKISKFSELRGQLTAKRPGESVNITVDRDGEIVTKEVKLSKKDSFISSEFKLVLKDLSKEEKKKYDISYGAKIIQNANKSLDYYGVKEGFIITKINKKPVKNAADASKRLDFSSSKGSPIIIEVINLEGETERYAFR</sequence>
<evidence type="ECO:0000256" key="2">
    <source>
        <dbReference type="ARBA" id="ARBA00022801"/>
    </source>
</evidence>
<gene>
    <name evidence="4" type="ORF">JL193_01970</name>
</gene>
<keyword evidence="1" id="KW-0645">Protease</keyword>
<reference evidence="4 5" key="1">
    <citation type="submission" date="2021-03" db="EMBL/GenBank/DDBJ databases">
        <title>Complete genome of Polaribacter_sp.G4M1.</title>
        <authorList>
            <person name="Jeong S.W."/>
            <person name="Bae J.W."/>
        </authorList>
    </citation>
    <scope>NUCLEOTIDE SEQUENCE [LARGE SCALE GENOMIC DNA]</scope>
    <source>
        <strain evidence="4 5">G4M1</strain>
    </source>
</reference>
<dbReference type="Pfam" id="PF13365">
    <property type="entry name" value="Trypsin_2"/>
    <property type="match status" value="1"/>
</dbReference>
<protein>
    <submittedName>
        <fullName evidence="4">Trypsin-like peptidase domain-containing protein</fullName>
    </submittedName>
</protein>
<dbReference type="InterPro" id="IPR051201">
    <property type="entry name" value="Chloro_Bact_Ser_Proteases"/>
</dbReference>
<feature type="domain" description="PDZ" evidence="3">
    <location>
        <begin position="274"/>
        <end position="356"/>
    </location>
</feature>
<dbReference type="SUPFAM" id="SSF50156">
    <property type="entry name" value="PDZ domain-like"/>
    <property type="match status" value="1"/>
</dbReference>
<dbReference type="Gene3D" id="2.30.42.10">
    <property type="match status" value="1"/>
</dbReference>
<dbReference type="SUPFAM" id="SSF50494">
    <property type="entry name" value="Trypsin-like serine proteases"/>
    <property type="match status" value="1"/>
</dbReference>
<keyword evidence="5" id="KW-1185">Reference proteome</keyword>
<evidence type="ECO:0000313" key="4">
    <source>
        <dbReference type="EMBL" id="QTD38097.1"/>
    </source>
</evidence>
<dbReference type="Proteomes" id="UP000663935">
    <property type="component" value="Chromosome"/>
</dbReference>
<evidence type="ECO:0000259" key="3">
    <source>
        <dbReference type="PROSITE" id="PS50106"/>
    </source>
</evidence>
<proteinExistence type="predicted"/>
<dbReference type="InterPro" id="IPR009003">
    <property type="entry name" value="Peptidase_S1_PA"/>
</dbReference>
<dbReference type="InterPro" id="IPR036034">
    <property type="entry name" value="PDZ_sf"/>
</dbReference>
<dbReference type="RefSeq" id="WP_207972239.1">
    <property type="nucleotide sequence ID" value="NZ_CP071795.1"/>
</dbReference>
<dbReference type="EMBL" id="CP071795">
    <property type="protein sequence ID" value="QTD38097.1"/>
    <property type="molecule type" value="Genomic_DNA"/>
</dbReference>
<dbReference type="PROSITE" id="PS50106">
    <property type="entry name" value="PDZ"/>
    <property type="match status" value="1"/>
</dbReference>
<evidence type="ECO:0000256" key="1">
    <source>
        <dbReference type="ARBA" id="ARBA00022670"/>
    </source>
</evidence>
<organism evidence="4 5">
    <name type="scientific">Polaribacter batillariae</name>
    <dbReference type="NCBI Taxonomy" id="2808900"/>
    <lineage>
        <taxon>Bacteria</taxon>
        <taxon>Pseudomonadati</taxon>
        <taxon>Bacteroidota</taxon>
        <taxon>Flavobacteriia</taxon>
        <taxon>Flavobacteriales</taxon>
        <taxon>Flavobacteriaceae</taxon>
    </lineage>
</organism>
<dbReference type="SMART" id="SM00228">
    <property type="entry name" value="PDZ"/>
    <property type="match status" value="1"/>
</dbReference>
<dbReference type="PANTHER" id="PTHR43343:SF3">
    <property type="entry name" value="PROTEASE DO-LIKE 8, CHLOROPLASTIC"/>
    <property type="match status" value="1"/>
</dbReference>
<name>A0ABX7SW27_9FLAO</name>
<dbReference type="Pfam" id="PF13180">
    <property type="entry name" value="PDZ_2"/>
    <property type="match status" value="1"/>
</dbReference>
<dbReference type="PRINTS" id="PR00834">
    <property type="entry name" value="PROTEASES2C"/>
</dbReference>
<accession>A0ABX7SW27</accession>
<dbReference type="PANTHER" id="PTHR43343">
    <property type="entry name" value="PEPTIDASE S12"/>
    <property type="match status" value="1"/>
</dbReference>
<evidence type="ECO:0000313" key="5">
    <source>
        <dbReference type="Proteomes" id="UP000663935"/>
    </source>
</evidence>
<dbReference type="Gene3D" id="2.40.10.120">
    <property type="match status" value="1"/>
</dbReference>
<dbReference type="InterPro" id="IPR001940">
    <property type="entry name" value="Peptidase_S1C"/>
</dbReference>
<dbReference type="InterPro" id="IPR001478">
    <property type="entry name" value="PDZ"/>
</dbReference>
<keyword evidence="2" id="KW-0378">Hydrolase</keyword>